<dbReference type="InterPro" id="IPR000821">
    <property type="entry name" value="Ala_racemase"/>
</dbReference>
<keyword evidence="11" id="KW-1185">Reference proteome</keyword>
<dbReference type="Proteomes" id="UP000292781">
    <property type="component" value="Unassembled WGS sequence"/>
</dbReference>
<comment type="function">
    <text evidence="6">Catalyzes the interconversion of L-alanine and D-alanine. May also act on other amino acids.</text>
</comment>
<dbReference type="RefSeq" id="WP_131307186.1">
    <property type="nucleotide sequence ID" value="NZ_SJFN01000006.1"/>
</dbReference>
<dbReference type="OrthoDB" id="9813814at2"/>
<dbReference type="Gene3D" id="3.20.20.10">
    <property type="entry name" value="Alanine racemase"/>
    <property type="match status" value="1"/>
</dbReference>
<keyword evidence="5 6" id="KW-0413">Isomerase</keyword>
<gene>
    <name evidence="10" type="primary">alr</name>
    <name evidence="10" type="ORF">EYW49_05925</name>
</gene>
<accession>A0A4Q9VWY7</accession>
<comment type="catalytic activity">
    <reaction evidence="1 6">
        <text>L-alanine = D-alanine</text>
        <dbReference type="Rhea" id="RHEA:20249"/>
        <dbReference type="ChEBI" id="CHEBI:57416"/>
        <dbReference type="ChEBI" id="CHEBI:57972"/>
        <dbReference type="EC" id="5.1.1.1"/>
    </reaction>
</comment>
<dbReference type="UniPathway" id="UPA00042">
    <property type="reaction ID" value="UER00497"/>
</dbReference>
<feature type="binding site" evidence="6 8">
    <location>
        <position position="150"/>
    </location>
    <ligand>
        <name>substrate</name>
    </ligand>
</feature>
<feature type="binding site" evidence="6 8">
    <location>
        <position position="325"/>
    </location>
    <ligand>
        <name>substrate</name>
    </ligand>
</feature>
<comment type="caution">
    <text evidence="10">The sequence shown here is derived from an EMBL/GenBank/DDBJ whole genome shotgun (WGS) entry which is preliminary data.</text>
</comment>
<dbReference type="GO" id="GO:0008784">
    <property type="term" value="F:alanine racemase activity"/>
    <property type="evidence" value="ECO:0007669"/>
    <property type="project" value="UniProtKB-UniRule"/>
</dbReference>
<protein>
    <recommendedName>
        <fullName evidence="3 6">Alanine racemase</fullName>
        <ecNumber evidence="3 6">5.1.1.1</ecNumber>
    </recommendedName>
</protein>
<dbReference type="Pfam" id="PF01168">
    <property type="entry name" value="Ala_racemase_N"/>
    <property type="match status" value="1"/>
</dbReference>
<feature type="active site" description="Proton acceptor; specific for L-alanine" evidence="6">
    <location>
        <position position="272"/>
    </location>
</feature>
<dbReference type="SMART" id="SM01005">
    <property type="entry name" value="Ala_racemase_C"/>
    <property type="match status" value="1"/>
</dbReference>
<evidence type="ECO:0000256" key="6">
    <source>
        <dbReference type="HAMAP-Rule" id="MF_01201"/>
    </source>
</evidence>
<reference evidence="10 11" key="1">
    <citation type="submission" date="2019-02" db="EMBL/GenBank/DDBJ databases">
        <title>Siculibacillus lacustris gen. nov., sp. nov., a new rosette-forming bacterium isolated from a freshwater crater lake (Lake St. Ana, Romania).</title>
        <authorList>
            <person name="Felfoldi T."/>
            <person name="Marton Z."/>
            <person name="Szabo A."/>
            <person name="Mentes A."/>
            <person name="Boka K."/>
            <person name="Marialigeti K."/>
            <person name="Mathe I."/>
            <person name="Koncz M."/>
            <person name="Schumann P."/>
            <person name="Toth E."/>
        </authorList>
    </citation>
    <scope>NUCLEOTIDE SEQUENCE [LARGE SCALE GENOMIC DNA]</scope>
    <source>
        <strain evidence="10 11">SA-279</strain>
    </source>
</reference>
<evidence type="ECO:0000256" key="5">
    <source>
        <dbReference type="ARBA" id="ARBA00023235"/>
    </source>
</evidence>
<organism evidence="10 11">
    <name type="scientific">Siculibacillus lacustris</name>
    <dbReference type="NCBI Taxonomy" id="1549641"/>
    <lineage>
        <taxon>Bacteria</taxon>
        <taxon>Pseudomonadati</taxon>
        <taxon>Pseudomonadota</taxon>
        <taxon>Alphaproteobacteria</taxon>
        <taxon>Hyphomicrobiales</taxon>
        <taxon>Ancalomicrobiaceae</taxon>
        <taxon>Siculibacillus</taxon>
    </lineage>
</organism>
<dbReference type="GO" id="GO:0030170">
    <property type="term" value="F:pyridoxal phosphate binding"/>
    <property type="evidence" value="ECO:0007669"/>
    <property type="project" value="UniProtKB-UniRule"/>
</dbReference>
<dbReference type="SUPFAM" id="SSF51419">
    <property type="entry name" value="PLP-binding barrel"/>
    <property type="match status" value="1"/>
</dbReference>
<evidence type="ECO:0000256" key="3">
    <source>
        <dbReference type="ARBA" id="ARBA00013089"/>
    </source>
</evidence>
<dbReference type="PRINTS" id="PR00992">
    <property type="entry name" value="ALARACEMASE"/>
</dbReference>
<evidence type="ECO:0000256" key="1">
    <source>
        <dbReference type="ARBA" id="ARBA00000316"/>
    </source>
</evidence>
<dbReference type="CDD" id="cd00430">
    <property type="entry name" value="PLPDE_III_AR"/>
    <property type="match status" value="1"/>
</dbReference>
<dbReference type="InterPro" id="IPR011079">
    <property type="entry name" value="Ala_racemase_C"/>
</dbReference>
<feature type="modified residue" description="N6-(pyridoxal phosphate)lysine" evidence="6 7">
    <location>
        <position position="47"/>
    </location>
</feature>
<comment type="pathway">
    <text evidence="6">Amino-acid biosynthesis; D-alanine biosynthesis; D-alanine from L-alanine: step 1/1.</text>
</comment>
<evidence type="ECO:0000313" key="11">
    <source>
        <dbReference type="Proteomes" id="UP000292781"/>
    </source>
</evidence>
<sequence>MTESLAPLPSPVPAPTRLIIDLSALVANRRTIAARVAPGVEVAAVVKADAYGVGLEPVVTALAADGARTFFVAHVGEGIAARAILERRGHGDARVFVLNGLLAGTDEAYAAHRLSPVLGSTAEVEAWASFAGPRALGLDAALHVDTGMNRHGLETAEAAALAQRPELTTAAGIRLVMSHLACADEPAHPLNAAQIERFRAARALWPDLPGSLANSAGVFLDGATHHDLVRPGVAVYGGAIVSGAPSPMRPVVRLEATILQVRAVPAGETVGYGGRETTRRASRIAILSVGYADGFHRSASSADGAAGARGVLHGVAVPLIGRISMDLMAIDVTDVPSAARGDTVELIGATVTIQEVAARMGTIDYEVLTGLGRRYQRVHVGG</sequence>
<dbReference type="SUPFAM" id="SSF50621">
    <property type="entry name" value="Alanine racemase C-terminal domain-like"/>
    <property type="match status" value="1"/>
</dbReference>
<dbReference type="GO" id="GO:0030632">
    <property type="term" value="P:D-alanine biosynthetic process"/>
    <property type="evidence" value="ECO:0007669"/>
    <property type="project" value="UniProtKB-UniRule"/>
</dbReference>
<comment type="cofactor">
    <cofactor evidence="2 6 7">
        <name>pyridoxal 5'-phosphate</name>
        <dbReference type="ChEBI" id="CHEBI:597326"/>
    </cofactor>
</comment>
<feature type="domain" description="Alanine racemase C-terminal" evidence="9">
    <location>
        <begin position="251"/>
        <end position="380"/>
    </location>
</feature>
<proteinExistence type="inferred from homology"/>
<comment type="similarity">
    <text evidence="6">Belongs to the alanine racemase family.</text>
</comment>
<dbReference type="Gene3D" id="2.40.37.10">
    <property type="entry name" value="Lyase, Ornithine Decarboxylase, Chain A, domain 1"/>
    <property type="match status" value="1"/>
</dbReference>
<dbReference type="NCBIfam" id="TIGR00492">
    <property type="entry name" value="alr"/>
    <property type="match status" value="1"/>
</dbReference>
<keyword evidence="4 6" id="KW-0663">Pyridoxal phosphate</keyword>
<dbReference type="PANTHER" id="PTHR30511:SF0">
    <property type="entry name" value="ALANINE RACEMASE, CATABOLIC-RELATED"/>
    <property type="match status" value="1"/>
</dbReference>
<dbReference type="InterPro" id="IPR029066">
    <property type="entry name" value="PLP-binding_barrel"/>
</dbReference>
<dbReference type="InterPro" id="IPR009006">
    <property type="entry name" value="Ala_racemase/Decarboxylase_C"/>
</dbReference>
<dbReference type="HAMAP" id="MF_01201">
    <property type="entry name" value="Ala_racemase"/>
    <property type="match status" value="1"/>
</dbReference>
<evidence type="ECO:0000256" key="2">
    <source>
        <dbReference type="ARBA" id="ARBA00001933"/>
    </source>
</evidence>
<evidence type="ECO:0000256" key="8">
    <source>
        <dbReference type="PIRSR" id="PIRSR600821-52"/>
    </source>
</evidence>
<dbReference type="AlphaFoldDB" id="A0A4Q9VWY7"/>
<name>A0A4Q9VWY7_9HYPH</name>
<dbReference type="InterPro" id="IPR001608">
    <property type="entry name" value="Ala_racemase_N"/>
</dbReference>
<dbReference type="GO" id="GO:0005829">
    <property type="term" value="C:cytosol"/>
    <property type="evidence" value="ECO:0007669"/>
    <property type="project" value="TreeGrafter"/>
</dbReference>
<dbReference type="EMBL" id="SJFN01000006">
    <property type="protein sequence ID" value="TBW39794.1"/>
    <property type="molecule type" value="Genomic_DNA"/>
</dbReference>
<evidence type="ECO:0000256" key="4">
    <source>
        <dbReference type="ARBA" id="ARBA00022898"/>
    </source>
</evidence>
<evidence type="ECO:0000259" key="9">
    <source>
        <dbReference type="SMART" id="SM01005"/>
    </source>
</evidence>
<evidence type="ECO:0000256" key="7">
    <source>
        <dbReference type="PIRSR" id="PIRSR600821-50"/>
    </source>
</evidence>
<dbReference type="Pfam" id="PF00842">
    <property type="entry name" value="Ala_racemase_C"/>
    <property type="match status" value="1"/>
</dbReference>
<dbReference type="PANTHER" id="PTHR30511">
    <property type="entry name" value="ALANINE RACEMASE"/>
    <property type="match status" value="1"/>
</dbReference>
<feature type="active site" description="Proton acceptor; specific for D-alanine" evidence="6">
    <location>
        <position position="47"/>
    </location>
</feature>
<evidence type="ECO:0000313" key="10">
    <source>
        <dbReference type="EMBL" id="TBW39794.1"/>
    </source>
</evidence>
<dbReference type="EC" id="5.1.1.1" evidence="3 6"/>